<dbReference type="AlphaFoldDB" id="F7WC94"/>
<feature type="compositionally biased region" description="Low complexity" evidence="1">
    <location>
        <begin position="78"/>
        <end position="93"/>
    </location>
</feature>
<name>F7WC94_SORMK</name>
<evidence type="ECO:0000313" key="2">
    <source>
        <dbReference type="EMBL" id="CCC14566.1"/>
    </source>
</evidence>
<protein>
    <submittedName>
        <fullName evidence="2">WGS project CABT00000000 data, contig 2.104</fullName>
    </submittedName>
</protein>
<keyword evidence="3" id="KW-1185">Reference proteome</keyword>
<organism evidence="2 3">
    <name type="scientific">Sordaria macrospora (strain ATCC MYA-333 / DSM 997 / K(L3346) / K-hell)</name>
    <dbReference type="NCBI Taxonomy" id="771870"/>
    <lineage>
        <taxon>Eukaryota</taxon>
        <taxon>Fungi</taxon>
        <taxon>Dikarya</taxon>
        <taxon>Ascomycota</taxon>
        <taxon>Pezizomycotina</taxon>
        <taxon>Sordariomycetes</taxon>
        <taxon>Sordariomycetidae</taxon>
        <taxon>Sordariales</taxon>
        <taxon>Sordariaceae</taxon>
        <taxon>Sordaria</taxon>
    </lineage>
</organism>
<accession>F7WC94</accession>
<dbReference type="HOGENOM" id="CLU_2401058_0_0_1"/>
<proteinExistence type="predicted"/>
<dbReference type="Proteomes" id="UP000001881">
    <property type="component" value="Unassembled WGS sequence"/>
</dbReference>
<reference evidence="2 3" key="1">
    <citation type="journal article" date="2010" name="PLoS Genet.">
        <title>De novo assembly of a 40 Mb eukaryotic genome from short sequence reads: Sordaria macrospora, a model organism for fungal morphogenesis.</title>
        <authorList>
            <person name="Nowrousian M."/>
            <person name="Stajich J."/>
            <person name="Chu M."/>
            <person name="Engh I."/>
            <person name="Espagne E."/>
            <person name="Halliday K."/>
            <person name="Kamerewerd J."/>
            <person name="Kempken F."/>
            <person name="Knab B."/>
            <person name="Kuo H.C."/>
            <person name="Osiewacz H.D."/>
            <person name="Poeggeler S."/>
            <person name="Read N."/>
            <person name="Seiler S."/>
            <person name="Smith K."/>
            <person name="Zickler D."/>
            <person name="Kueck U."/>
            <person name="Freitag M."/>
        </authorList>
    </citation>
    <scope>NUCLEOTIDE SEQUENCE [LARGE SCALE GENOMIC DNA]</scope>
    <source>
        <strain evidence="3">ATCC MYA-333 / DSM 997 / K(L3346) / K-hell</strain>
        <tissue evidence="2">Mycelium</tissue>
    </source>
</reference>
<comment type="caution">
    <text evidence="2">The sequence shown here is derived from an EMBL/GenBank/DDBJ whole genome shotgun (WGS) entry which is preliminary data.</text>
</comment>
<evidence type="ECO:0000313" key="3">
    <source>
        <dbReference type="Proteomes" id="UP000001881"/>
    </source>
</evidence>
<feature type="compositionally biased region" description="Low complexity" evidence="1">
    <location>
        <begin position="46"/>
        <end position="61"/>
    </location>
</feature>
<evidence type="ECO:0000256" key="1">
    <source>
        <dbReference type="SAM" id="MobiDB-lite"/>
    </source>
</evidence>
<gene>
    <name evidence="2" type="ORF">SMAC_09587</name>
</gene>
<dbReference type="InParanoid" id="F7WC94"/>
<dbReference type="EMBL" id="CABT02000104">
    <property type="protein sequence ID" value="CCC14566.1"/>
    <property type="molecule type" value="Genomic_DNA"/>
</dbReference>
<sequence length="93" mass="10090">MKLDDGQLASLRKTINAALVKIGNNLKRLQDKVEDYKKVADEEASRQSSTAATQAQPQQETNIDAAQTGIPQDVNERSFYLSASSSKSDFSGA</sequence>
<feature type="region of interest" description="Disordered" evidence="1">
    <location>
        <begin position="40"/>
        <end position="93"/>
    </location>
</feature>
<dbReference type="VEuPathDB" id="FungiDB:SMAC_09587"/>